<proteinExistence type="predicted"/>
<protein>
    <submittedName>
        <fullName evidence="1">Uncharacterized protein</fullName>
    </submittedName>
</protein>
<feature type="non-terminal residue" evidence="1">
    <location>
        <position position="68"/>
    </location>
</feature>
<dbReference type="Gene3D" id="1.10.1530.10">
    <property type="match status" value="1"/>
</dbReference>
<evidence type="ECO:0000313" key="1">
    <source>
        <dbReference type="EMBL" id="SVD33177.1"/>
    </source>
</evidence>
<dbReference type="InterPro" id="IPR043144">
    <property type="entry name" value="Mal/L-sulf/L-lact_DH-like_ah"/>
</dbReference>
<accession>A0A382UGI2</accession>
<dbReference type="EMBL" id="UINC01143953">
    <property type="protein sequence ID" value="SVD33177.1"/>
    <property type="molecule type" value="Genomic_DNA"/>
</dbReference>
<reference evidence="1" key="1">
    <citation type="submission" date="2018-05" db="EMBL/GenBank/DDBJ databases">
        <authorList>
            <person name="Lanie J.A."/>
            <person name="Ng W.-L."/>
            <person name="Kazmierczak K.M."/>
            <person name="Andrzejewski T.M."/>
            <person name="Davidsen T.M."/>
            <person name="Wayne K.J."/>
            <person name="Tettelin H."/>
            <person name="Glass J.I."/>
            <person name="Rusch D."/>
            <person name="Podicherti R."/>
            <person name="Tsui H.-C.T."/>
            <person name="Winkler M.E."/>
        </authorList>
    </citation>
    <scope>NUCLEOTIDE SEQUENCE</scope>
</reference>
<dbReference type="AlphaFoldDB" id="A0A382UGI2"/>
<sequence length="68" mass="7499">MERHGASPWIAAEVARAVRKAEAVGNLICGLYYLESYCKQLQNGRVKGDVEPVVTRPRPGAVKVDARF</sequence>
<gene>
    <name evidence="1" type="ORF">METZ01_LOCUS386031</name>
</gene>
<dbReference type="InterPro" id="IPR036111">
    <property type="entry name" value="Mal/L-sulfo/L-lacto_DH-like_sf"/>
</dbReference>
<name>A0A382UGI2_9ZZZZ</name>
<dbReference type="SUPFAM" id="SSF89733">
    <property type="entry name" value="L-sulfolactate dehydrogenase-like"/>
    <property type="match status" value="1"/>
</dbReference>
<organism evidence="1">
    <name type="scientific">marine metagenome</name>
    <dbReference type="NCBI Taxonomy" id="408172"/>
    <lineage>
        <taxon>unclassified sequences</taxon>
        <taxon>metagenomes</taxon>
        <taxon>ecological metagenomes</taxon>
    </lineage>
</organism>
<dbReference type="GO" id="GO:0016491">
    <property type="term" value="F:oxidoreductase activity"/>
    <property type="evidence" value="ECO:0007669"/>
    <property type="project" value="InterPro"/>
</dbReference>